<reference evidence="2" key="1">
    <citation type="submission" date="2020-08" db="EMBL/GenBank/DDBJ databases">
        <title>Multicomponent nature underlies the extraordinary mechanical properties of spider dragline silk.</title>
        <authorList>
            <person name="Kono N."/>
            <person name="Nakamura H."/>
            <person name="Mori M."/>
            <person name="Yoshida Y."/>
            <person name="Ohtoshi R."/>
            <person name="Malay A.D."/>
            <person name="Moran D.A.P."/>
            <person name="Tomita M."/>
            <person name="Numata K."/>
            <person name="Arakawa K."/>
        </authorList>
    </citation>
    <scope>NUCLEOTIDE SEQUENCE</scope>
</reference>
<gene>
    <name evidence="2" type="ORF">NPIL_72331</name>
</gene>
<protein>
    <submittedName>
        <fullName evidence="2">Uncharacterized protein</fullName>
    </submittedName>
</protein>
<accession>A0A8X6NIS9</accession>
<dbReference type="AlphaFoldDB" id="A0A8X6NIS9"/>
<dbReference type="Proteomes" id="UP000887013">
    <property type="component" value="Unassembled WGS sequence"/>
</dbReference>
<proteinExistence type="predicted"/>
<evidence type="ECO:0000313" key="3">
    <source>
        <dbReference type="Proteomes" id="UP000887013"/>
    </source>
</evidence>
<organism evidence="2 3">
    <name type="scientific">Nephila pilipes</name>
    <name type="common">Giant wood spider</name>
    <name type="synonym">Nephila maculata</name>
    <dbReference type="NCBI Taxonomy" id="299642"/>
    <lineage>
        <taxon>Eukaryota</taxon>
        <taxon>Metazoa</taxon>
        <taxon>Ecdysozoa</taxon>
        <taxon>Arthropoda</taxon>
        <taxon>Chelicerata</taxon>
        <taxon>Arachnida</taxon>
        <taxon>Araneae</taxon>
        <taxon>Araneomorphae</taxon>
        <taxon>Entelegynae</taxon>
        <taxon>Araneoidea</taxon>
        <taxon>Nephilidae</taxon>
        <taxon>Nephila</taxon>
    </lineage>
</organism>
<keyword evidence="3" id="KW-1185">Reference proteome</keyword>
<sequence length="152" mass="17122">MAATQVLLPIVSAESTMRSHWAERGKKEAYLPWQRGTGSEIQYQESGGGQCSGTGIRMLLMASICFRFPSPVVIHFQPTMLERRGAGPSFKTPTCQTTERLEDEKRYWKFSIGTAGNLFRREYPIFHMVPRPMRSSENPEHGLQGAGIKNKS</sequence>
<evidence type="ECO:0000256" key="1">
    <source>
        <dbReference type="SAM" id="MobiDB-lite"/>
    </source>
</evidence>
<feature type="region of interest" description="Disordered" evidence="1">
    <location>
        <begin position="131"/>
        <end position="152"/>
    </location>
</feature>
<comment type="caution">
    <text evidence="2">The sequence shown here is derived from an EMBL/GenBank/DDBJ whole genome shotgun (WGS) entry which is preliminary data.</text>
</comment>
<name>A0A8X6NIS9_NEPPI</name>
<evidence type="ECO:0000313" key="2">
    <source>
        <dbReference type="EMBL" id="GFT15236.1"/>
    </source>
</evidence>
<dbReference type="EMBL" id="BMAW01058244">
    <property type="protein sequence ID" value="GFT15236.1"/>
    <property type="molecule type" value="Genomic_DNA"/>
</dbReference>